<dbReference type="PROSITE" id="PS51257">
    <property type="entry name" value="PROKAR_LIPOPROTEIN"/>
    <property type="match status" value="1"/>
</dbReference>
<organism evidence="2 5">
    <name type="scientific">Donghicola mangrovi</name>
    <dbReference type="NCBI Taxonomy" id="2729614"/>
    <lineage>
        <taxon>Bacteria</taxon>
        <taxon>Pseudomonadati</taxon>
        <taxon>Pseudomonadota</taxon>
        <taxon>Alphaproteobacteria</taxon>
        <taxon>Rhodobacterales</taxon>
        <taxon>Roseobacteraceae</taxon>
        <taxon>Donghicola</taxon>
    </lineage>
</organism>
<name>A0A850PY00_9RHOB</name>
<dbReference type="AlphaFoldDB" id="A0A850PY00"/>
<keyword evidence="4" id="KW-1185">Reference proteome</keyword>
<evidence type="ECO:0000313" key="3">
    <source>
        <dbReference type="EMBL" id="NVO26678.1"/>
    </source>
</evidence>
<evidence type="ECO:0000313" key="4">
    <source>
        <dbReference type="Proteomes" id="UP000523601"/>
    </source>
</evidence>
<dbReference type="EMBL" id="JABCJE010000001">
    <property type="protein sequence ID" value="NVO21733.1"/>
    <property type="molecule type" value="Genomic_DNA"/>
</dbReference>
<protein>
    <recommendedName>
        <fullName evidence="6">Lipoprotein</fullName>
    </recommendedName>
</protein>
<evidence type="ECO:0008006" key="6">
    <source>
        <dbReference type="Google" id="ProtNLM"/>
    </source>
</evidence>
<feature type="chain" id="PRO_5032604947" description="Lipoprotein" evidence="1">
    <location>
        <begin position="21"/>
        <end position="98"/>
    </location>
</feature>
<comment type="caution">
    <text evidence="2">The sequence shown here is derived from an EMBL/GenBank/DDBJ whole genome shotgun (WGS) entry which is preliminary data.</text>
</comment>
<dbReference type="RefSeq" id="WP_176853049.1">
    <property type="nucleotide sequence ID" value="NZ_JABCJD010000001.1"/>
</dbReference>
<gene>
    <name evidence="3" type="ORF">HJ526_04535</name>
    <name evidence="2" type="ORF">HJ536_00040</name>
</gene>
<reference evidence="4 5" key="1">
    <citation type="submission" date="2020-04" db="EMBL/GenBank/DDBJ databases">
        <title>Donghicola sp., a member of the Rhodobacteraceae family isolated from mangrove forest in Thailand.</title>
        <authorList>
            <person name="Charoenyingcharoen P."/>
            <person name="Yukphan P."/>
        </authorList>
    </citation>
    <scope>NUCLEOTIDE SEQUENCE [LARGE SCALE GENOMIC DNA]</scope>
    <source>
        <strain evidence="2 5">B5-SW-15</strain>
        <strain evidence="3 4">C2-DW-16</strain>
    </source>
</reference>
<evidence type="ECO:0000313" key="2">
    <source>
        <dbReference type="EMBL" id="NVO21733.1"/>
    </source>
</evidence>
<feature type="signal peptide" evidence="1">
    <location>
        <begin position="1"/>
        <end position="20"/>
    </location>
</feature>
<accession>A0A850PY00</accession>
<sequence>MSFKLGRVAPFLMLGLAACATAPKVTEQGYLIEVPEEVRVIAAPYQNLNAIKLNPEDGCYWYQHENAVEYTMLPLRTAGGNPICSQVALDAVQTAAAE</sequence>
<dbReference type="EMBL" id="JABCJD010000001">
    <property type="protein sequence ID" value="NVO26678.1"/>
    <property type="molecule type" value="Genomic_DNA"/>
</dbReference>
<evidence type="ECO:0000256" key="1">
    <source>
        <dbReference type="SAM" id="SignalP"/>
    </source>
</evidence>
<dbReference type="Proteomes" id="UP000523601">
    <property type="component" value="Unassembled WGS sequence"/>
</dbReference>
<proteinExistence type="predicted"/>
<keyword evidence="1" id="KW-0732">Signal</keyword>
<evidence type="ECO:0000313" key="5">
    <source>
        <dbReference type="Proteomes" id="UP000592216"/>
    </source>
</evidence>
<dbReference type="Proteomes" id="UP000592216">
    <property type="component" value="Unassembled WGS sequence"/>
</dbReference>